<evidence type="ECO:0000256" key="1">
    <source>
        <dbReference type="SAM" id="MobiDB-lite"/>
    </source>
</evidence>
<dbReference type="Proteomes" id="UP000013776">
    <property type="component" value="Unassembled WGS sequence"/>
</dbReference>
<evidence type="ECO:0000313" key="3">
    <source>
        <dbReference type="Proteomes" id="UP000013776"/>
    </source>
</evidence>
<gene>
    <name evidence="2" type="ORF">TAPDE_000352</name>
</gene>
<comment type="caution">
    <text evidence="2">The sequence shown here is derived from an EMBL/GenBank/DDBJ whole genome shotgun (WGS) entry which is preliminary data.</text>
</comment>
<accession>R4XPT1</accession>
<protein>
    <submittedName>
        <fullName evidence="2">Uncharacterized protein</fullName>
    </submittedName>
</protein>
<dbReference type="EMBL" id="CAHR02000009">
    <property type="protein sequence ID" value="CCG85186.1"/>
    <property type="molecule type" value="Genomic_DNA"/>
</dbReference>
<reference evidence="2 3" key="1">
    <citation type="journal article" date="2013" name="MBio">
        <title>Genome sequencing of the plant pathogen Taphrina deformans, the causal agent of peach leaf curl.</title>
        <authorList>
            <person name="Cisse O.H."/>
            <person name="Almeida J.M.G.C.F."/>
            <person name="Fonseca A."/>
            <person name="Kumar A.A."/>
            <person name="Salojaervi J."/>
            <person name="Overmyer K."/>
            <person name="Hauser P.M."/>
            <person name="Pagni M."/>
        </authorList>
    </citation>
    <scope>NUCLEOTIDE SEQUENCE [LARGE SCALE GENOMIC DNA]</scope>
    <source>
        <strain evidence="3">PYCC 5710 / ATCC 11124 / CBS 356.35 / IMI 108563 / JCM 9778 / NBRC 8474</strain>
    </source>
</reference>
<dbReference type="VEuPathDB" id="FungiDB:TAPDE_000352"/>
<proteinExistence type="predicted"/>
<evidence type="ECO:0000313" key="2">
    <source>
        <dbReference type="EMBL" id="CCG85186.1"/>
    </source>
</evidence>
<feature type="region of interest" description="Disordered" evidence="1">
    <location>
        <begin position="168"/>
        <end position="191"/>
    </location>
</feature>
<organism evidence="2 3">
    <name type="scientific">Taphrina deformans (strain PYCC 5710 / ATCC 11124 / CBS 356.35 / IMI 108563 / JCM 9778 / NBRC 8474)</name>
    <name type="common">Peach leaf curl fungus</name>
    <name type="synonym">Lalaria deformans</name>
    <dbReference type="NCBI Taxonomy" id="1097556"/>
    <lineage>
        <taxon>Eukaryota</taxon>
        <taxon>Fungi</taxon>
        <taxon>Dikarya</taxon>
        <taxon>Ascomycota</taxon>
        <taxon>Taphrinomycotina</taxon>
        <taxon>Taphrinomycetes</taxon>
        <taxon>Taphrinales</taxon>
        <taxon>Taphrinaceae</taxon>
        <taxon>Taphrina</taxon>
    </lineage>
</organism>
<sequence>MHGPYATQRPLPLGVKSTTTVDNLDDGRAGEDVVVVGQGGGGGEDDVGLAGNGAGNVGGDHVAGGDVGLDRDVLESVQEVEVVGRVGGEGAGRLEGEVVAGDVGVGGDARRGEGEAREGLYRQGGVGRGAGDDEGRREGVDLVEVEGGVERRREGREGECVPEEGRVSCLDGEDRAGGGRHSDTLEHRGEGDKGLDVGVWEVVDTLRDGRGTGCEQGGGEEVDVGRLVLGDLLQILVEGRIVPGGGKLSLGKVGQTLSVKGVLEVLQSEGVVEDDGINVGRLPLLDSGGRDGGDAGNDGEQCTSLHYVIRE</sequence>
<dbReference type="AlphaFoldDB" id="R4XPT1"/>
<keyword evidence="3" id="KW-1185">Reference proteome</keyword>
<name>R4XPT1_TAPDE</name>